<dbReference type="STRING" id="673862.BABL1_gene_307"/>
<evidence type="ECO:0000256" key="1">
    <source>
        <dbReference type="SAM" id="Phobius"/>
    </source>
</evidence>
<organism evidence="2 3">
    <name type="scientific">Candidatus Babela massiliensis</name>
    <dbReference type="NCBI Taxonomy" id="673862"/>
    <lineage>
        <taxon>Bacteria</taxon>
        <taxon>Candidatus Babelota</taxon>
        <taxon>Candidatus Babeliae</taxon>
        <taxon>Candidatus Babeliales</taxon>
        <taxon>Candidatus Babeliaceae</taxon>
        <taxon>Candidatus Babela</taxon>
    </lineage>
</organism>
<feature type="transmembrane region" description="Helical" evidence="1">
    <location>
        <begin position="6"/>
        <end position="27"/>
    </location>
</feature>
<gene>
    <name evidence="2" type="ORF">BABL1_gene_307</name>
</gene>
<keyword evidence="1" id="KW-0812">Transmembrane</keyword>
<dbReference type="OrthoDB" id="9788136at2"/>
<reference evidence="2 3" key="1">
    <citation type="journal article" date="2015" name="Biol. Direct">
        <title>Babela massiliensis, a representative of a widespread bacterial phylum with unusual adaptations to parasitism in amoebae.</title>
        <authorList>
            <person name="Pagnier I."/>
            <person name="Yutin N."/>
            <person name="Croce O."/>
            <person name="Makarova K.S."/>
            <person name="Wolf Y.I."/>
            <person name="Benamar S."/>
            <person name="Raoult D."/>
            <person name="Koonin E.V."/>
            <person name="La Scola B."/>
        </authorList>
    </citation>
    <scope>NUCLEOTIDE SEQUENCE [LARGE SCALE GENOMIC DNA]</scope>
    <source>
        <strain evidence="3">BABL1</strain>
    </source>
</reference>
<dbReference type="eggNOG" id="COG3031">
    <property type="taxonomic scope" value="Bacteria"/>
</dbReference>
<dbReference type="AlphaFoldDB" id="V6DIF3"/>
<dbReference type="RefSeq" id="WP_023792273.1">
    <property type="nucleotide sequence ID" value="NC_023003.1"/>
</dbReference>
<evidence type="ECO:0000313" key="2">
    <source>
        <dbReference type="EMBL" id="CDK30708.1"/>
    </source>
</evidence>
<proteinExistence type="predicted"/>
<keyword evidence="1" id="KW-1133">Transmembrane helix</keyword>
<accession>V6DIF3</accession>
<name>V6DIF3_9BACT</name>
<dbReference type="KEGG" id="dpb:BABL1_gene_307"/>
<evidence type="ECO:0000313" key="3">
    <source>
        <dbReference type="Proteomes" id="UP000018769"/>
    </source>
</evidence>
<dbReference type="SUPFAM" id="SSF50156">
    <property type="entry name" value="PDZ domain-like"/>
    <property type="match status" value="1"/>
</dbReference>
<protein>
    <submittedName>
        <fullName evidence="2">Type II secretory pathway component PulC contains PDZ domain</fullName>
    </submittedName>
</protein>
<keyword evidence="3" id="KW-1185">Reference proteome</keyword>
<dbReference type="Gene3D" id="2.30.30.830">
    <property type="match status" value="1"/>
</dbReference>
<keyword evidence="1" id="KW-0472">Membrane</keyword>
<dbReference type="Gene3D" id="2.30.42.10">
    <property type="match status" value="1"/>
</dbReference>
<dbReference type="Proteomes" id="UP000018769">
    <property type="component" value="Chromosome I"/>
</dbReference>
<dbReference type="HOGENOM" id="CLU_739055_0_0_7"/>
<dbReference type="EMBL" id="HG793133">
    <property type="protein sequence ID" value="CDK30708.1"/>
    <property type="molecule type" value="Genomic_DNA"/>
</dbReference>
<sequence>MKSPLWIVNSILVILLIAIITFIGFSLKKIVEPINVTQITPTKIKELTKEEKPKPKDIKYIYQGNDLFGTYKAITDNPQPVKVPEVPNPPTPKPLATPEEPQVQFLEPLPIKISGIISGSSESKSQVTVVNNKTKETKSYKVGDKLFDAYIIRIFPRKILALRSNGQQDSIYMYQEDAEQEIKELQDSSWTDVVHQISPETFEINKDNFIKRVSSLAQLIDMLDTTTAFEKGNSIGCRIGNMDKKSIGYSLGLLPGDVITLISDIEPTTTENRIKIYNIISQAKQDDIIKIEIQRNKAKITLEYHIKTNTEINKENKEQTKIALNNKETRLIDTIKTAKRKNNLSSSIKEIKKRDKYAMTKYGGRESILKNLSH</sequence>
<dbReference type="InterPro" id="IPR036034">
    <property type="entry name" value="PDZ_sf"/>
</dbReference>